<protein>
    <submittedName>
        <fullName evidence="2">Uncharacterized protein</fullName>
    </submittedName>
</protein>
<gene>
    <name evidence="2" type="ORF">TorRG33x02_345530</name>
</gene>
<dbReference type="Proteomes" id="UP000237000">
    <property type="component" value="Unassembled WGS sequence"/>
</dbReference>
<organism evidence="2 3">
    <name type="scientific">Trema orientale</name>
    <name type="common">Charcoal tree</name>
    <name type="synonym">Celtis orientalis</name>
    <dbReference type="NCBI Taxonomy" id="63057"/>
    <lineage>
        <taxon>Eukaryota</taxon>
        <taxon>Viridiplantae</taxon>
        <taxon>Streptophyta</taxon>
        <taxon>Embryophyta</taxon>
        <taxon>Tracheophyta</taxon>
        <taxon>Spermatophyta</taxon>
        <taxon>Magnoliopsida</taxon>
        <taxon>eudicotyledons</taxon>
        <taxon>Gunneridae</taxon>
        <taxon>Pentapetalae</taxon>
        <taxon>rosids</taxon>
        <taxon>fabids</taxon>
        <taxon>Rosales</taxon>
        <taxon>Cannabaceae</taxon>
        <taxon>Trema</taxon>
    </lineage>
</organism>
<keyword evidence="1" id="KW-0732">Signal</keyword>
<keyword evidence="3" id="KW-1185">Reference proteome</keyword>
<dbReference type="EMBL" id="JXTC01000760">
    <property type="protein sequence ID" value="PON38259.1"/>
    <property type="molecule type" value="Genomic_DNA"/>
</dbReference>
<evidence type="ECO:0000256" key="1">
    <source>
        <dbReference type="SAM" id="SignalP"/>
    </source>
</evidence>
<evidence type="ECO:0000313" key="2">
    <source>
        <dbReference type="EMBL" id="PON38259.1"/>
    </source>
</evidence>
<accession>A0A2P5AP11</accession>
<dbReference type="AlphaFoldDB" id="A0A2P5AP11"/>
<feature type="signal peptide" evidence="1">
    <location>
        <begin position="1"/>
        <end position="24"/>
    </location>
</feature>
<reference evidence="3" key="1">
    <citation type="submission" date="2016-06" db="EMBL/GenBank/DDBJ databases">
        <title>Parallel loss of symbiosis genes in relatives of nitrogen-fixing non-legume Parasponia.</title>
        <authorList>
            <person name="Van Velzen R."/>
            <person name="Holmer R."/>
            <person name="Bu F."/>
            <person name="Rutten L."/>
            <person name="Van Zeijl A."/>
            <person name="Liu W."/>
            <person name="Santuari L."/>
            <person name="Cao Q."/>
            <person name="Sharma T."/>
            <person name="Shen D."/>
            <person name="Roswanjaya Y."/>
            <person name="Wardhani T."/>
            <person name="Kalhor M.S."/>
            <person name="Jansen J."/>
            <person name="Van den Hoogen J."/>
            <person name="Gungor B."/>
            <person name="Hartog M."/>
            <person name="Hontelez J."/>
            <person name="Verver J."/>
            <person name="Yang W.-C."/>
            <person name="Schijlen E."/>
            <person name="Repin R."/>
            <person name="Schilthuizen M."/>
            <person name="Schranz E."/>
            <person name="Heidstra R."/>
            <person name="Miyata K."/>
            <person name="Fedorova E."/>
            <person name="Kohlen W."/>
            <person name="Bisseling T."/>
            <person name="Smit S."/>
            <person name="Geurts R."/>
        </authorList>
    </citation>
    <scope>NUCLEOTIDE SEQUENCE [LARGE SCALE GENOMIC DNA]</scope>
    <source>
        <strain evidence="3">cv. RG33-2</strain>
    </source>
</reference>
<feature type="chain" id="PRO_5015109796" evidence="1">
    <location>
        <begin position="25"/>
        <end position="105"/>
    </location>
</feature>
<comment type="caution">
    <text evidence="2">The sequence shown here is derived from an EMBL/GenBank/DDBJ whole genome shotgun (WGS) entry which is preliminary data.</text>
</comment>
<dbReference type="InParanoid" id="A0A2P5AP11"/>
<sequence length="105" mass="11291">MRFERAKIGTCILFSGLDIFCTEAGTIVVGCTGRLGSRASIGGGVRAFWCVSTPDRTVALTGQMHALVVSVYEEGLEVFRWVASNEGGADYEKLGRPNFLGTRAK</sequence>
<evidence type="ECO:0000313" key="3">
    <source>
        <dbReference type="Proteomes" id="UP000237000"/>
    </source>
</evidence>
<proteinExistence type="predicted"/>
<name>A0A2P5AP11_TREOI</name>